<comment type="caution">
    <text evidence="3">The sequence shown here is derived from an EMBL/GenBank/DDBJ whole genome shotgun (WGS) entry which is preliminary data.</text>
</comment>
<name>A0ABR2MSU6_9ASPA</name>
<keyword evidence="2" id="KW-1133">Transmembrane helix</keyword>
<proteinExistence type="predicted"/>
<evidence type="ECO:0000256" key="2">
    <source>
        <dbReference type="SAM" id="Phobius"/>
    </source>
</evidence>
<protein>
    <submittedName>
        <fullName evidence="3">Uncharacterized protein</fullName>
    </submittedName>
</protein>
<accession>A0ABR2MSU6</accession>
<organism evidence="3 4">
    <name type="scientific">Platanthera guangdongensis</name>
    <dbReference type="NCBI Taxonomy" id="2320717"/>
    <lineage>
        <taxon>Eukaryota</taxon>
        <taxon>Viridiplantae</taxon>
        <taxon>Streptophyta</taxon>
        <taxon>Embryophyta</taxon>
        <taxon>Tracheophyta</taxon>
        <taxon>Spermatophyta</taxon>
        <taxon>Magnoliopsida</taxon>
        <taxon>Liliopsida</taxon>
        <taxon>Asparagales</taxon>
        <taxon>Orchidaceae</taxon>
        <taxon>Orchidoideae</taxon>
        <taxon>Orchideae</taxon>
        <taxon>Orchidinae</taxon>
        <taxon>Platanthera</taxon>
    </lineage>
</organism>
<evidence type="ECO:0000256" key="1">
    <source>
        <dbReference type="SAM" id="MobiDB-lite"/>
    </source>
</evidence>
<dbReference type="Proteomes" id="UP001412067">
    <property type="component" value="Unassembled WGS sequence"/>
</dbReference>
<keyword evidence="2" id="KW-0812">Transmembrane</keyword>
<feature type="compositionally biased region" description="Basic and acidic residues" evidence="1">
    <location>
        <begin position="240"/>
        <end position="252"/>
    </location>
</feature>
<feature type="transmembrane region" description="Helical" evidence="2">
    <location>
        <begin position="120"/>
        <end position="142"/>
    </location>
</feature>
<dbReference type="EMBL" id="JBBWWR010000005">
    <property type="protein sequence ID" value="KAK8966575.1"/>
    <property type="molecule type" value="Genomic_DNA"/>
</dbReference>
<keyword evidence="4" id="KW-1185">Reference proteome</keyword>
<reference evidence="3 4" key="1">
    <citation type="journal article" date="2022" name="Nat. Plants">
        <title>Genomes of leafy and leafless Platanthera orchids illuminate the evolution of mycoheterotrophy.</title>
        <authorList>
            <person name="Li M.H."/>
            <person name="Liu K.W."/>
            <person name="Li Z."/>
            <person name="Lu H.C."/>
            <person name="Ye Q.L."/>
            <person name="Zhang D."/>
            <person name="Wang J.Y."/>
            <person name="Li Y.F."/>
            <person name="Zhong Z.M."/>
            <person name="Liu X."/>
            <person name="Yu X."/>
            <person name="Liu D.K."/>
            <person name="Tu X.D."/>
            <person name="Liu B."/>
            <person name="Hao Y."/>
            <person name="Liao X.Y."/>
            <person name="Jiang Y.T."/>
            <person name="Sun W.H."/>
            <person name="Chen J."/>
            <person name="Chen Y.Q."/>
            <person name="Ai Y."/>
            <person name="Zhai J.W."/>
            <person name="Wu S.S."/>
            <person name="Zhou Z."/>
            <person name="Hsiao Y.Y."/>
            <person name="Wu W.L."/>
            <person name="Chen Y.Y."/>
            <person name="Lin Y.F."/>
            <person name="Hsu J.L."/>
            <person name="Li C.Y."/>
            <person name="Wang Z.W."/>
            <person name="Zhao X."/>
            <person name="Zhong W.Y."/>
            <person name="Ma X.K."/>
            <person name="Ma L."/>
            <person name="Huang J."/>
            <person name="Chen G.Z."/>
            <person name="Huang M.Z."/>
            <person name="Huang L."/>
            <person name="Peng D.H."/>
            <person name="Luo Y.B."/>
            <person name="Zou S.Q."/>
            <person name="Chen S.P."/>
            <person name="Lan S."/>
            <person name="Tsai W.C."/>
            <person name="Van de Peer Y."/>
            <person name="Liu Z.J."/>
        </authorList>
    </citation>
    <scope>NUCLEOTIDE SEQUENCE [LARGE SCALE GENOMIC DNA]</scope>
    <source>
        <strain evidence="3">Lor288</strain>
    </source>
</reference>
<sequence>MGAVGTYNAACRGVRPSPPKSLISRSFFFTQFPFVPFPSLIFPGRGSQRAATDRGSQFYRGMPSSSSDPLSAEEKSSASIDPLASFRLSETTFLTSLMPKKEIGADSFIDSHPTYDGRGVLIAIFAFTLVTCPAFGIPLIVVKVATSGMGSSHSATGGVYKVRERINGRMADQRLLAIPASCSAFCTLREPDILLLELHHHPRTRQPAPQPLPCPNSSFQPSVPSLPPTGAPAILIEPHATSDDPSRPDYHSIHPQRQLVLPSPVFPSKPFHCLQSNHSLNILSPSDSFVYRRTLYDYMLINITEYT</sequence>
<keyword evidence="2" id="KW-0472">Membrane</keyword>
<evidence type="ECO:0000313" key="3">
    <source>
        <dbReference type="EMBL" id="KAK8966575.1"/>
    </source>
</evidence>
<feature type="region of interest" description="Disordered" evidence="1">
    <location>
        <begin position="230"/>
        <end position="252"/>
    </location>
</feature>
<evidence type="ECO:0000313" key="4">
    <source>
        <dbReference type="Proteomes" id="UP001412067"/>
    </source>
</evidence>
<gene>
    <name evidence="3" type="ORF">KSP40_PGU017893</name>
</gene>